<evidence type="ECO:0000313" key="9">
    <source>
        <dbReference type="EMBL" id="VWX37608.1"/>
    </source>
</evidence>
<dbReference type="InterPro" id="IPR008915">
    <property type="entry name" value="Peptidase_M50"/>
</dbReference>
<gene>
    <name evidence="9" type="ORF">EXIGUO9Y_330032</name>
</gene>
<comment type="subcellular location">
    <subcellularLocation>
        <location evidence="2">Membrane</location>
        <topology evidence="2">Multi-pass membrane protein</topology>
    </subcellularLocation>
</comment>
<feature type="transmembrane region" description="Helical" evidence="7">
    <location>
        <begin position="25"/>
        <end position="43"/>
    </location>
</feature>
<dbReference type="AlphaFoldDB" id="A0A653IEF8"/>
<protein>
    <recommendedName>
        <fullName evidence="8">Peptidase M50 domain-containing protein</fullName>
    </recommendedName>
</protein>
<dbReference type="GO" id="GO:0006508">
    <property type="term" value="P:proteolysis"/>
    <property type="evidence" value="ECO:0007669"/>
    <property type="project" value="InterPro"/>
</dbReference>
<keyword evidence="4 7" id="KW-0812">Transmembrane</keyword>
<dbReference type="Pfam" id="PF02163">
    <property type="entry name" value="Peptidase_M50"/>
    <property type="match status" value="1"/>
</dbReference>
<evidence type="ECO:0000256" key="4">
    <source>
        <dbReference type="ARBA" id="ARBA00022692"/>
    </source>
</evidence>
<sequence length="130" mass="14515">MTPWLTHPLDFLFDSLPLLLPDGPYTVTVLLQLLAATSLFLGLTNCLPLIMLDGGQLLLLLLEGLFPAIRQHERKLLKISYVLLSLLIAVPILTVFVQHLETTYPILLVGAFVLYRVVKLIPGLAFKIKK</sequence>
<organism evidence="9 10">
    <name type="scientific">Exiguobacterium oxidotolerans</name>
    <dbReference type="NCBI Taxonomy" id="223958"/>
    <lineage>
        <taxon>Bacteria</taxon>
        <taxon>Bacillati</taxon>
        <taxon>Bacillota</taxon>
        <taxon>Bacilli</taxon>
        <taxon>Bacillales</taxon>
        <taxon>Bacillales Family XII. Incertae Sedis</taxon>
        <taxon>Exiguobacterium</taxon>
    </lineage>
</organism>
<evidence type="ECO:0000313" key="10">
    <source>
        <dbReference type="Proteomes" id="UP000439752"/>
    </source>
</evidence>
<dbReference type="Proteomes" id="UP000439752">
    <property type="component" value="Unassembled WGS sequence"/>
</dbReference>
<dbReference type="GO" id="GO:0016020">
    <property type="term" value="C:membrane"/>
    <property type="evidence" value="ECO:0007669"/>
    <property type="project" value="UniProtKB-SubCell"/>
</dbReference>
<comment type="similarity">
    <text evidence="3">Belongs to the peptidase M50B family.</text>
</comment>
<feature type="domain" description="Peptidase M50" evidence="8">
    <location>
        <begin position="27"/>
        <end position="86"/>
    </location>
</feature>
<dbReference type="EMBL" id="CABWKQ010000027">
    <property type="protein sequence ID" value="VWX37608.1"/>
    <property type="molecule type" value="Genomic_DNA"/>
</dbReference>
<keyword evidence="5 7" id="KW-1133">Transmembrane helix</keyword>
<keyword evidence="10" id="KW-1185">Reference proteome</keyword>
<dbReference type="RefSeq" id="WP_159173595.1">
    <property type="nucleotide sequence ID" value="NZ_LR732312.1"/>
</dbReference>
<evidence type="ECO:0000256" key="7">
    <source>
        <dbReference type="SAM" id="Phobius"/>
    </source>
</evidence>
<feature type="transmembrane region" description="Helical" evidence="7">
    <location>
        <begin position="81"/>
        <end position="100"/>
    </location>
</feature>
<evidence type="ECO:0000256" key="5">
    <source>
        <dbReference type="ARBA" id="ARBA00022989"/>
    </source>
</evidence>
<comment type="cofactor">
    <cofactor evidence="1">
        <name>Zn(2+)</name>
        <dbReference type="ChEBI" id="CHEBI:29105"/>
    </cofactor>
</comment>
<accession>A0A653IEF8</accession>
<feature type="transmembrane region" description="Helical" evidence="7">
    <location>
        <begin position="106"/>
        <end position="126"/>
    </location>
</feature>
<proteinExistence type="inferred from homology"/>
<name>A0A653IEF8_9BACL</name>
<keyword evidence="6 7" id="KW-0472">Membrane</keyword>
<reference evidence="9 10" key="1">
    <citation type="submission" date="2019-10" db="EMBL/GenBank/DDBJ databases">
        <authorList>
            <person name="Karimi E."/>
        </authorList>
    </citation>
    <scope>NUCLEOTIDE SEQUENCE [LARGE SCALE GENOMIC DNA]</scope>
    <source>
        <strain evidence="9">Exiguobacterium sp. 9Y</strain>
    </source>
</reference>
<evidence type="ECO:0000256" key="2">
    <source>
        <dbReference type="ARBA" id="ARBA00004141"/>
    </source>
</evidence>
<evidence type="ECO:0000256" key="1">
    <source>
        <dbReference type="ARBA" id="ARBA00001947"/>
    </source>
</evidence>
<evidence type="ECO:0000256" key="6">
    <source>
        <dbReference type="ARBA" id="ARBA00023136"/>
    </source>
</evidence>
<evidence type="ECO:0000259" key="8">
    <source>
        <dbReference type="Pfam" id="PF02163"/>
    </source>
</evidence>
<evidence type="ECO:0000256" key="3">
    <source>
        <dbReference type="ARBA" id="ARBA00007931"/>
    </source>
</evidence>